<feature type="compositionally biased region" description="Basic and acidic residues" evidence="3">
    <location>
        <begin position="1"/>
        <end position="12"/>
    </location>
</feature>
<dbReference type="CDD" id="cd00067">
    <property type="entry name" value="GAL4"/>
    <property type="match status" value="1"/>
</dbReference>
<dbReference type="GO" id="GO:0045944">
    <property type="term" value="P:positive regulation of transcription by RNA polymerase II"/>
    <property type="evidence" value="ECO:0007669"/>
    <property type="project" value="TreeGrafter"/>
</dbReference>
<keyword evidence="2" id="KW-0539">Nucleus</keyword>
<evidence type="ECO:0000313" key="6">
    <source>
        <dbReference type="Proteomes" id="UP000799757"/>
    </source>
</evidence>
<evidence type="ECO:0000259" key="4">
    <source>
        <dbReference type="PROSITE" id="PS50048"/>
    </source>
</evidence>
<dbReference type="OrthoDB" id="5319341at2759"/>
<feature type="region of interest" description="Disordered" evidence="3">
    <location>
        <begin position="1"/>
        <end position="22"/>
    </location>
</feature>
<evidence type="ECO:0000256" key="2">
    <source>
        <dbReference type="ARBA" id="ARBA00023242"/>
    </source>
</evidence>
<gene>
    <name evidence="5" type="ORF">K505DRAFT_341647</name>
</gene>
<dbReference type="GO" id="GO:0005634">
    <property type="term" value="C:nucleus"/>
    <property type="evidence" value="ECO:0007669"/>
    <property type="project" value="UniProtKB-SubCell"/>
</dbReference>
<feature type="region of interest" description="Disordered" evidence="3">
    <location>
        <begin position="203"/>
        <end position="228"/>
    </location>
</feature>
<comment type="subcellular location">
    <subcellularLocation>
        <location evidence="1">Nucleus</location>
    </subcellularLocation>
</comment>
<dbReference type="GO" id="GO:0000981">
    <property type="term" value="F:DNA-binding transcription factor activity, RNA polymerase II-specific"/>
    <property type="evidence" value="ECO:0007669"/>
    <property type="project" value="InterPro"/>
</dbReference>
<dbReference type="PROSITE" id="PS00463">
    <property type="entry name" value="ZN2_CY6_FUNGAL_1"/>
    <property type="match status" value="1"/>
</dbReference>
<dbReference type="PROSITE" id="PS50048">
    <property type="entry name" value="ZN2_CY6_FUNGAL_2"/>
    <property type="match status" value="1"/>
</dbReference>
<dbReference type="PANTHER" id="PTHR37534:SF3">
    <property type="entry name" value="ZN(II)2CYS6 TRANSCRIPTION FACTOR (EUROFUNG)"/>
    <property type="match status" value="1"/>
</dbReference>
<dbReference type="AlphaFoldDB" id="A0A6A6WYM0"/>
<dbReference type="SMART" id="SM00066">
    <property type="entry name" value="GAL4"/>
    <property type="match status" value="1"/>
</dbReference>
<organism evidence="5 6">
    <name type="scientific">Melanomma pulvis-pyrius CBS 109.77</name>
    <dbReference type="NCBI Taxonomy" id="1314802"/>
    <lineage>
        <taxon>Eukaryota</taxon>
        <taxon>Fungi</taxon>
        <taxon>Dikarya</taxon>
        <taxon>Ascomycota</taxon>
        <taxon>Pezizomycotina</taxon>
        <taxon>Dothideomycetes</taxon>
        <taxon>Pleosporomycetidae</taxon>
        <taxon>Pleosporales</taxon>
        <taxon>Melanommataceae</taxon>
        <taxon>Melanomma</taxon>
    </lineage>
</organism>
<dbReference type="InterPro" id="IPR021858">
    <property type="entry name" value="Fun_TF"/>
</dbReference>
<accession>A0A6A6WYM0</accession>
<protein>
    <recommendedName>
        <fullName evidence="4">Zn(2)-C6 fungal-type domain-containing protein</fullName>
    </recommendedName>
</protein>
<keyword evidence="6" id="KW-1185">Reference proteome</keyword>
<dbReference type="Proteomes" id="UP000799757">
    <property type="component" value="Unassembled WGS sequence"/>
</dbReference>
<evidence type="ECO:0000313" key="5">
    <source>
        <dbReference type="EMBL" id="KAF2788983.1"/>
    </source>
</evidence>
<feature type="compositionally biased region" description="Basic and acidic residues" evidence="3">
    <location>
        <begin position="81"/>
        <end position="90"/>
    </location>
</feature>
<proteinExistence type="predicted"/>
<name>A0A6A6WYM0_9PLEO</name>
<dbReference type="InterPro" id="IPR001138">
    <property type="entry name" value="Zn2Cys6_DnaBD"/>
</dbReference>
<sequence>MDDARKAANEARRRTRRSRGRGLRKTTGCLTCRRRHLKCDEATPTCGRCIKSQQVCTYVRDAMVHRHATGDSENTQPDAVTTDRDDESPCSRHSPSSRDPSPPETDSWQPNYTDQDGEQAAGGLLLLNPGVSSTSYPAEDTTIPPTSISYIQPGVGAGSEASFHVALTPPDVAFHRWFDLLATDAAQEGTLWKSLMSSPESSSQTILLASPQQSAANPPAEAGPAPDNNLLAVSAPSSLEAPQTPLVARISWRGSEPAKLSDHEHFLFENFVNCVSGWIDLHDPGRCFSTFVPHLALHDAGLMNAILALSSRQLSISHNATAEQRDRNNGLQYYFETLHYLQKAMRYEAYTVSLELLSTALIVSTYEMLDDYGNGWERHLEGVFWIQRSQVIHGESGGLKQAVWWAWLRQDVWAAFRERRATLSFWTPPQPLNTMTPYELARRSVWIFAKAVDYCSKKEIYEGKMNIQARIERADAIVAMLDEWLDNLSVEFAPIPRCKEDASDVFKPLWIHPPAFSDTSSSTKFRLHYCARILIILHKPSFGGLHGHMTQQKLLKEAVNTVCGIAMTLGDAASSLVSSQCLYIGNVSPTISVYYKS</sequence>
<feature type="domain" description="Zn(2)-C6 fungal-type" evidence="4">
    <location>
        <begin position="28"/>
        <end position="58"/>
    </location>
</feature>
<evidence type="ECO:0000256" key="1">
    <source>
        <dbReference type="ARBA" id="ARBA00004123"/>
    </source>
</evidence>
<dbReference type="GO" id="GO:0008270">
    <property type="term" value="F:zinc ion binding"/>
    <property type="evidence" value="ECO:0007669"/>
    <property type="project" value="InterPro"/>
</dbReference>
<dbReference type="Pfam" id="PF00172">
    <property type="entry name" value="Zn_clus"/>
    <property type="match status" value="1"/>
</dbReference>
<feature type="compositionally biased region" description="Basic residues" evidence="3">
    <location>
        <begin position="13"/>
        <end position="22"/>
    </location>
</feature>
<evidence type="ECO:0000256" key="3">
    <source>
        <dbReference type="SAM" id="MobiDB-lite"/>
    </source>
</evidence>
<feature type="compositionally biased region" description="Low complexity" evidence="3">
    <location>
        <begin position="91"/>
        <end position="107"/>
    </location>
</feature>
<feature type="compositionally biased region" description="Low complexity" evidence="3">
    <location>
        <begin position="209"/>
        <end position="228"/>
    </location>
</feature>
<dbReference type="EMBL" id="MU002172">
    <property type="protein sequence ID" value="KAF2788983.1"/>
    <property type="molecule type" value="Genomic_DNA"/>
</dbReference>
<dbReference type="PANTHER" id="PTHR37534">
    <property type="entry name" value="TRANSCRIPTIONAL ACTIVATOR PROTEIN UGA3"/>
    <property type="match status" value="1"/>
</dbReference>
<dbReference type="Pfam" id="PF11951">
    <property type="entry name" value="Fungal_trans_2"/>
    <property type="match status" value="1"/>
</dbReference>
<dbReference type="SUPFAM" id="SSF57701">
    <property type="entry name" value="Zn2/Cys6 DNA-binding domain"/>
    <property type="match status" value="1"/>
</dbReference>
<dbReference type="GO" id="GO:0000976">
    <property type="term" value="F:transcription cis-regulatory region binding"/>
    <property type="evidence" value="ECO:0007669"/>
    <property type="project" value="TreeGrafter"/>
</dbReference>
<dbReference type="InterPro" id="IPR036864">
    <property type="entry name" value="Zn2-C6_fun-type_DNA-bd_sf"/>
</dbReference>
<dbReference type="Gene3D" id="4.10.240.10">
    <property type="entry name" value="Zn(2)-C6 fungal-type DNA-binding domain"/>
    <property type="match status" value="1"/>
</dbReference>
<feature type="region of interest" description="Disordered" evidence="3">
    <location>
        <begin position="67"/>
        <end position="117"/>
    </location>
</feature>
<reference evidence="5" key="1">
    <citation type="journal article" date="2020" name="Stud. Mycol.">
        <title>101 Dothideomycetes genomes: a test case for predicting lifestyles and emergence of pathogens.</title>
        <authorList>
            <person name="Haridas S."/>
            <person name="Albert R."/>
            <person name="Binder M."/>
            <person name="Bloem J."/>
            <person name="Labutti K."/>
            <person name="Salamov A."/>
            <person name="Andreopoulos B."/>
            <person name="Baker S."/>
            <person name="Barry K."/>
            <person name="Bills G."/>
            <person name="Bluhm B."/>
            <person name="Cannon C."/>
            <person name="Castanera R."/>
            <person name="Culley D."/>
            <person name="Daum C."/>
            <person name="Ezra D."/>
            <person name="Gonzalez J."/>
            <person name="Henrissat B."/>
            <person name="Kuo A."/>
            <person name="Liang C."/>
            <person name="Lipzen A."/>
            <person name="Lutzoni F."/>
            <person name="Magnuson J."/>
            <person name="Mondo S."/>
            <person name="Nolan M."/>
            <person name="Ohm R."/>
            <person name="Pangilinan J."/>
            <person name="Park H.-J."/>
            <person name="Ramirez L."/>
            <person name="Alfaro M."/>
            <person name="Sun H."/>
            <person name="Tritt A."/>
            <person name="Yoshinaga Y."/>
            <person name="Zwiers L.-H."/>
            <person name="Turgeon B."/>
            <person name="Goodwin S."/>
            <person name="Spatafora J."/>
            <person name="Crous P."/>
            <person name="Grigoriev I."/>
        </authorList>
    </citation>
    <scope>NUCLEOTIDE SEQUENCE</scope>
    <source>
        <strain evidence="5">CBS 109.77</strain>
    </source>
</reference>